<dbReference type="Proteomes" id="UP000231791">
    <property type="component" value="Chromosome"/>
</dbReference>
<keyword evidence="2 6" id="KW-0812">Transmembrane</keyword>
<keyword evidence="4 6" id="KW-0472">Membrane</keyword>
<evidence type="ECO:0000256" key="4">
    <source>
        <dbReference type="ARBA" id="ARBA00023136"/>
    </source>
</evidence>
<evidence type="ECO:0000256" key="1">
    <source>
        <dbReference type="ARBA" id="ARBA00004141"/>
    </source>
</evidence>
<dbReference type="Gene3D" id="1.10.357.140">
    <property type="entry name" value="UbiA prenyltransferase"/>
    <property type="match status" value="1"/>
</dbReference>
<evidence type="ECO:0000313" key="8">
    <source>
        <dbReference type="Proteomes" id="UP000231791"/>
    </source>
</evidence>
<evidence type="ECO:0000313" key="7">
    <source>
        <dbReference type="EMBL" id="ATZ22703.1"/>
    </source>
</evidence>
<organism evidence="7 8">
    <name type="scientific">Streptomyces lavendulae subsp. lavendulae</name>
    <dbReference type="NCBI Taxonomy" id="58340"/>
    <lineage>
        <taxon>Bacteria</taxon>
        <taxon>Bacillati</taxon>
        <taxon>Actinomycetota</taxon>
        <taxon>Actinomycetes</taxon>
        <taxon>Kitasatosporales</taxon>
        <taxon>Streptomycetaceae</taxon>
        <taxon>Streptomyces</taxon>
    </lineage>
</organism>
<comment type="subcellular location">
    <subcellularLocation>
        <location evidence="1">Membrane</location>
        <topology evidence="1">Multi-pass membrane protein</topology>
    </subcellularLocation>
</comment>
<reference evidence="7 8" key="1">
    <citation type="submission" date="2017-11" db="EMBL/GenBank/DDBJ databases">
        <title>Complete genome sequence of Streptomyces lavendulae subsp. lavendulae CCM 3239 (formerly 'Streptomyces aureofaciens CCM 3239'), the producer of the angucycline-type antibiotic auricin.</title>
        <authorList>
            <person name="Busche T."/>
            <person name="Novakova R."/>
            <person name="Al'Dilaimi A."/>
            <person name="Homerova D."/>
            <person name="Feckova L."/>
            <person name="Rezuchova B."/>
            <person name="Mingyar E."/>
            <person name="Csolleiova D."/>
            <person name="Bekeova C."/>
            <person name="Winkler A."/>
            <person name="Sevcikova B."/>
            <person name="Kalinowski J."/>
            <person name="Kormanec J."/>
            <person name="Ruckert C."/>
        </authorList>
    </citation>
    <scope>NUCLEOTIDE SEQUENCE [LARGE SCALE GENOMIC DNA]</scope>
    <source>
        <strain evidence="7 8">CCM 3239</strain>
    </source>
</reference>
<evidence type="ECO:0000256" key="5">
    <source>
        <dbReference type="SAM" id="MobiDB-lite"/>
    </source>
</evidence>
<keyword evidence="7" id="KW-0808">Transferase</keyword>
<proteinExistence type="predicted"/>
<feature type="transmembrane region" description="Helical" evidence="6">
    <location>
        <begin position="263"/>
        <end position="281"/>
    </location>
</feature>
<feature type="region of interest" description="Disordered" evidence="5">
    <location>
        <begin position="1"/>
        <end position="37"/>
    </location>
</feature>
<dbReference type="GO" id="GO:0016765">
    <property type="term" value="F:transferase activity, transferring alkyl or aryl (other than methyl) groups"/>
    <property type="evidence" value="ECO:0007669"/>
    <property type="project" value="InterPro"/>
</dbReference>
<dbReference type="KEGG" id="slx:SLAV_03975"/>
<dbReference type="GO" id="GO:0016020">
    <property type="term" value="C:membrane"/>
    <property type="evidence" value="ECO:0007669"/>
    <property type="project" value="UniProtKB-SubCell"/>
</dbReference>
<evidence type="ECO:0000256" key="2">
    <source>
        <dbReference type="ARBA" id="ARBA00022692"/>
    </source>
</evidence>
<feature type="transmembrane region" description="Helical" evidence="6">
    <location>
        <begin position="288"/>
        <end position="309"/>
    </location>
</feature>
<dbReference type="AlphaFoldDB" id="A0A2K8PAE0"/>
<dbReference type="Gene3D" id="1.20.120.1780">
    <property type="entry name" value="UbiA prenyltransferase"/>
    <property type="match status" value="1"/>
</dbReference>
<keyword evidence="3 6" id="KW-1133">Transmembrane helix</keyword>
<feature type="transmembrane region" description="Helical" evidence="6">
    <location>
        <begin position="170"/>
        <end position="190"/>
    </location>
</feature>
<dbReference type="InterPro" id="IPR044878">
    <property type="entry name" value="UbiA_sf"/>
</dbReference>
<evidence type="ECO:0000256" key="3">
    <source>
        <dbReference type="ARBA" id="ARBA00022989"/>
    </source>
</evidence>
<dbReference type="GeneID" id="49381933"/>
<dbReference type="Pfam" id="PF01040">
    <property type="entry name" value="UbiA"/>
    <property type="match status" value="1"/>
</dbReference>
<keyword evidence="8" id="KW-1185">Reference proteome</keyword>
<dbReference type="InterPro" id="IPR000537">
    <property type="entry name" value="UbiA_prenyltransferase"/>
</dbReference>
<name>A0A2K8PAE0_STRLA</name>
<accession>A0A2K8PAE0</accession>
<feature type="compositionally biased region" description="Pro residues" evidence="5">
    <location>
        <begin position="19"/>
        <end position="33"/>
    </location>
</feature>
<evidence type="ECO:0000256" key="6">
    <source>
        <dbReference type="SAM" id="Phobius"/>
    </source>
</evidence>
<dbReference type="RefSeq" id="WP_234333529.1">
    <property type="nucleotide sequence ID" value="NZ_CP024985.1"/>
</dbReference>
<feature type="transmembrane region" description="Helical" evidence="6">
    <location>
        <begin position="112"/>
        <end position="133"/>
    </location>
</feature>
<feature type="transmembrane region" description="Helical" evidence="6">
    <location>
        <begin position="139"/>
        <end position="158"/>
    </location>
</feature>
<feature type="transmembrane region" description="Helical" evidence="6">
    <location>
        <begin position="239"/>
        <end position="257"/>
    </location>
</feature>
<sequence length="310" mass="30023">MPTPGPVPDLGPASGPLPALGPVPVPGPGPDPASGPRVGSVGLVGGLVRACHPVPAAGVTLFAGALAAAAGRGAAGTALTAAAVAAGQLSVGWSNDRADLRRDRATGRRDKPLAAGALPAVAVTRAAVGALLLCVPLSLAAGPLAGTAHLVGVGAAWAYNLRLKATAASWAPYALAFGLLPAFVTLALPGRPWPPLWLTGAAALLGAGAHFANVLPDIADDLATGVRGLPQRLGARRSAAVAAGLVLASTACLLLGPPGRSGPYARGLLALTCVLLCAAARAGGRMPFLATMGVAGADVLLLLVLGAGLG</sequence>
<dbReference type="EMBL" id="CP024985">
    <property type="protein sequence ID" value="ATZ22703.1"/>
    <property type="molecule type" value="Genomic_DNA"/>
</dbReference>
<protein>
    <submittedName>
        <fullName evidence="7">Prenyltransferase</fullName>
    </submittedName>
</protein>
<gene>
    <name evidence="7" type="ORF">SLAV_03975</name>
</gene>
<feature type="transmembrane region" description="Helical" evidence="6">
    <location>
        <begin position="196"/>
        <end position="218"/>
    </location>
</feature>